<dbReference type="Proteomes" id="UP000442694">
    <property type="component" value="Unassembled WGS sequence"/>
</dbReference>
<evidence type="ECO:0000256" key="5">
    <source>
        <dbReference type="ARBA" id="ARBA00022692"/>
    </source>
</evidence>
<feature type="transmembrane region" description="Helical" evidence="10">
    <location>
        <begin position="260"/>
        <end position="278"/>
    </location>
</feature>
<comment type="subcellular location">
    <subcellularLocation>
        <location evidence="1">Cell membrane</location>
        <topology evidence="1">Multi-pass membrane protein</topology>
    </subcellularLocation>
</comment>
<dbReference type="Pfam" id="PF01554">
    <property type="entry name" value="MatE"/>
    <property type="match status" value="2"/>
</dbReference>
<evidence type="ECO:0000313" key="11">
    <source>
        <dbReference type="EMBL" id="KAB8028087.1"/>
    </source>
</evidence>
<dbReference type="GO" id="GO:0005886">
    <property type="term" value="C:plasma membrane"/>
    <property type="evidence" value="ECO:0007669"/>
    <property type="project" value="UniProtKB-SubCell"/>
</dbReference>
<evidence type="ECO:0000256" key="6">
    <source>
        <dbReference type="ARBA" id="ARBA00022989"/>
    </source>
</evidence>
<dbReference type="InterPro" id="IPR002528">
    <property type="entry name" value="MATE_fam"/>
</dbReference>
<reference evidence="11 12" key="1">
    <citation type="submission" date="2019-10" db="EMBL/GenBank/DDBJ databases">
        <title>New genus of Silvanigrellaceae.</title>
        <authorList>
            <person name="Pitt A."/>
            <person name="Hahn M.W."/>
        </authorList>
    </citation>
    <scope>NUCLEOTIDE SEQUENCE [LARGE SCALE GENOMIC DNA]</scope>
    <source>
        <strain evidence="11 12">33A1-SZDP</strain>
    </source>
</reference>
<gene>
    <name evidence="11" type="ORF">GCL57_13635</name>
</gene>
<evidence type="ECO:0000313" key="12">
    <source>
        <dbReference type="Proteomes" id="UP000442694"/>
    </source>
</evidence>
<feature type="transmembrane region" description="Helical" evidence="10">
    <location>
        <begin position="155"/>
        <end position="178"/>
    </location>
</feature>
<feature type="transmembrane region" description="Helical" evidence="10">
    <location>
        <begin position="129"/>
        <end position="149"/>
    </location>
</feature>
<keyword evidence="12" id="KW-1185">Reference proteome</keyword>
<accession>A0A833N2G5</accession>
<feature type="transmembrane region" description="Helical" evidence="10">
    <location>
        <begin position="313"/>
        <end position="334"/>
    </location>
</feature>
<feature type="transmembrane region" description="Helical" evidence="10">
    <location>
        <begin position="12"/>
        <end position="32"/>
    </location>
</feature>
<evidence type="ECO:0000256" key="8">
    <source>
        <dbReference type="ARBA" id="ARBA00023136"/>
    </source>
</evidence>
<comment type="caution">
    <text evidence="11">The sequence shown here is derived from an EMBL/GenBank/DDBJ whole genome shotgun (WGS) entry which is preliminary data.</text>
</comment>
<evidence type="ECO:0000256" key="9">
    <source>
        <dbReference type="ARBA" id="ARBA00031636"/>
    </source>
</evidence>
<keyword evidence="8 10" id="KW-0472">Membrane</keyword>
<name>A0A833N2G5_9BACT</name>
<dbReference type="EMBL" id="WFLN01000010">
    <property type="protein sequence ID" value="KAB8028087.1"/>
    <property type="molecule type" value="Genomic_DNA"/>
</dbReference>
<proteinExistence type="predicted"/>
<dbReference type="GO" id="GO:0042910">
    <property type="term" value="F:xenobiotic transmembrane transporter activity"/>
    <property type="evidence" value="ECO:0007669"/>
    <property type="project" value="InterPro"/>
</dbReference>
<feature type="transmembrane region" description="Helical" evidence="10">
    <location>
        <begin position="231"/>
        <end position="253"/>
    </location>
</feature>
<feature type="transmembrane region" description="Helical" evidence="10">
    <location>
        <begin position="381"/>
        <end position="400"/>
    </location>
</feature>
<dbReference type="GO" id="GO:0015297">
    <property type="term" value="F:antiporter activity"/>
    <property type="evidence" value="ECO:0007669"/>
    <property type="project" value="UniProtKB-KW"/>
</dbReference>
<evidence type="ECO:0000256" key="7">
    <source>
        <dbReference type="ARBA" id="ARBA00023065"/>
    </source>
</evidence>
<protein>
    <recommendedName>
        <fullName evidence="9">Multidrug-efflux transporter</fullName>
    </recommendedName>
</protein>
<keyword evidence="6 10" id="KW-1133">Transmembrane helix</keyword>
<keyword evidence="2" id="KW-0813">Transport</keyword>
<evidence type="ECO:0000256" key="4">
    <source>
        <dbReference type="ARBA" id="ARBA00022475"/>
    </source>
</evidence>
<dbReference type="RefSeq" id="WP_152213908.1">
    <property type="nucleotide sequence ID" value="NZ_WFLN01000010.1"/>
</dbReference>
<dbReference type="PIRSF" id="PIRSF006603">
    <property type="entry name" value="DinF"/>
    <property type="match status" value="1"/>
</dbReference>
<evidence type="ECO:0000256" key="3">
    <source>
        <dbReference type="ARBA" id="ARBA00022449"/>
    </source>
</evidence>
<organism evidence="11 12">
    <name type="scientific">Fluviispira multicolorata</name>
    <dbReference type="NCBI Taxonomy" id="2654512"/>
    <lineage>
        <taxon>Bacteria</taxon>
        <taxon>Pseudomonadati</taxon>
        <taxon>Bdellovibrionota</taxon>
        <taxon>Oligoflexia</taxon>
        <taxon>Silvanigrellales</taxon>
        <taxon>Silvanigrellaceae</taxon>
        <taxon>Fluviispira</taxon>
    </lineage>
</organism>
<sequence>MKIIQTNGIYQLAYLAFPLMLNNLSTNLMLFFDRLILANYSTHAMNAAITIGITCNIFHFAASSIAASAEVFVGRANGSNNYKQIGEPVWQMIWFSVMTFILFIPLALYGKNIFIPEQYKEAGTTFYQLYMFCGPIFPFVMALTTFYIGRGKTKIIIWTSFIGNIINLILAYILIIIFKMGLTGAALSTIIAQSFQAIILFSIFLKRENRNIFGSKKLNINIKLFLENLHIGFPMAIAYMVELGGWALILRILSASGQKYITAFAIGQSLFILFTFISEGLQKAITVLASNYIGANNWINFKKLLRESVKLQILIALVLLIPFLFYAEPIIKSFTHSSNMNINNFNQSAQNALIWFWFFFICDGIKWILASLLISLKKAAYVMLTNLATIWIIAVLPIYIYVKTFKGSENFVWFFIILYSIVNAFILYLFYRSEIKKSHLNSLAYSNNSKI</sequence>
<keyword evidence="5 10" id="KW-0812">Transmembrane</keyword>
<keyword evidence="3" id="KW-0050">Antiport</keyword>
<feature type="transmembrane region" description="Helical" evidence="10">
    <location>
        <begin position="89"/>
        <end position="109"/>
    </location>
</feature>
<dbReference type="PANTHER" id="PTHR43298">
    <property type="entry name" value="MULTIDRUG RESISTANCE PROTEIN NORM-RELATED"/>
    <property type="match status" value="1"/>
</dbReference>
<feature type="transmembrane region" description="Helical" evidence="10">
    <location>
        <begin position="44"/>
        <end position="69"/>
    </location>
</feature>
<dbReference type="GO" id="GO:0006811">
    <property type="term" value="P:monoatomic ion transport"/>
    <property type="evidence" value="ECO:0007669"/>
    <property type="project" value="UniProtKB-KW"/>
</dbReference>
<evidence type="ECO:0000256" key="1">
    <source>
        <dbReference type="ARBA" id="ARBA00004651"/>
    </source>
</evidence>
<dbReference type="NCBIfam" id="TIGR00797">
    <property type="entry name" value="matE"/>
    <property type="match status" value="1"/>
</dbReference>
<dbReference type="InterPro" id="IPR050222">
    <property type="entry name" value="MATE_MdtK"/>
</dbReference>
<keyword evidence="7" id="KW-0406">Ion transport</keyword>
<dbReference type="PANTHER" id="PTHR43298:SF2">
    <property type="entry name" value="FMN_FAD EXPORTER YEEO-RELATED"/>
    <property type="match status" value="1"/>
</dbReference>
<evidence type="ECO:0000256" key="10">
    <source>
        <dbReference type="SAM" id="Phobius"/>
    </source>
</evidence>
<dbReference type="InterPro" id="IPR048279">
    <property type="entry name" value="MdtK-like"/>
</dbReference>
<feature type="transmembrane region" description="Helical" evidence="10">
    <location>
        <begin position="354"/>
        <end position="374"/>
    </location>
</feature>
<feature type="transmembrane region" description="Helical" evidence="10">
    <location>
        <begin position="185"/>
        <end position="205"/>
    </location>
</feature>
<dbReference type="AlphaFoldDB" id="A0A833N2G5"/>
<evidence type="ECO:0000256" key="2">
    <source>
        <dbReference type="ARBA" id="ARBA00022448"/>
    </source>
</evidence>
<feature type="transmembrane region" description="Helical" evidence="10">
    <location>
        <begin position="412"/>
        <end position="431"/>
    </location>
</feature>
<keyword evidence="4" id="KW-1003">Cell membrane</keyword>